<dbReference type="RefSeq" id="WP_342829007.1">
    <property type="nucleotide sequence ID" value="NZ_JBANDC010000005.1"/>
</dbReference>
<name>A0ABU9PTX8_9BURK</name>
<sequence length="268" mass="29949">MINPHSIREDGNPPVIIHYHIFKNAGSSLDLALQQHFGNQWTTYEGSHAHDLRTSADIGKFLKANPAIRALSSHLARPPLPHGNALPIVFLRNPLLRARSVYEFTRKDPGQPFREATTGTFADYLDWALSGAPGGVVIRNYQVIHLSSASFADQGILAAQASDADLLEAQALLQSWKAIGIVEKYAQSLEVIEHAYRQVFPQLALQPEHVNRSDTSSQEDSIRDEIGERLYLEFNRQNQLDNQLYRYATERLADLCAAYEVGQAYEAA</sequence>
<evidence type="ECO:0008006" key="3">
    <source>
        <dbReference type="Google" id="ProtNLM"/>
    </source>
</evidence>
<gene>
    <name evidence="1" type="ORF">V8G57_08595</name>
</gene>
<dbReference type="InterPro" id="IPR027417">
    <property type="entry name" value="P-loop_NTPase"/>
</dbReference>
<evidence type="ECO:0000313" key="1">
    <source>
        <dbReference type="EMBL" id="MEM4987441.1"/>
    </source>
</evidence>
<evidence type="ECO:0000313" key="2">
    <source>
        <dbReference type="Proteomes" id="UP001495910"/>
    </source>
</evidence>
<reference evidence="1 2" key="1">
    <citation type="submission" date="2024-02" db="EMBL/GenBank/DDBJ databases">
        <title>Draft genome sequence of Collimonas sp. strain H4R21, an effective mineral-weathering bacterial strain isolated from the beech rhizosphere.</title>
        <authorList>
            <person name="Morin E."/>
            <person name="Uroz S."/>
            <person name="Leveau J.H.J."/>
            <person name="Kumar R."/>
            <person name="Rey M.W."/>
            <person name="Pham J."/>
        </authorList>
    </citation>
    <scope>NUCLEOTIDE SEQUENCE [LARGE SCALE GENOMIC DNA]</scope>
    <source>
        <strain evidence="1 2">H4R21</strain>
    </source>
</reference>
<dbReference type="EMBL" id="JBANDC010000005">
    <property type="protein sequence ID" value="MEM4987441.1"/>
    <property type="molecule type" value="Genomic_DNA"/>
</dbReference>
<organism evidence="1 2">
    <name type="scientific">Collimonas rhizosphaerae</name>
    <dbReference type="NCBI Taxonomy" id="3126357"/>
    <lineage>
        <taxon>Bacteria</taxon>
        <taxon>Pseudomonadati</taxon>
        <taxon>Pseudomonadota</taxon>
        <taxon>Betaproteobacteria</taxon>
        <taxon>Burkholderiales</taxon>
        <taxon>Oxalobacteraceae</taxon>
        <taxon>Collimonas</taxon>
    </lineage>
</organism>
<accession>A0ABU9PTX8</accession>
<dbReference type="Gene3D" id="3.40.50.300">
    <property type="entry name" value="P-loop containing nucleotide triphosphate hydrolases"/>
    <property type="match status" value="1"/>
</dbReference>
<comment type="caution">
    <text evidence="1">The sequence shown here is derived from an EMBL/GenBank/DDBJ whole genome shotgun (WGS) entry which is preliminary data.</text>
</comment>
<keyword evidence="2" id="KW-1185">Reference proteome</keyword>
<dbReference type="Proteomes" id="UP001495910">
    <property type="component" value="Unassembled WGS sequence"/>
</dbReference>
<protein>
    <recommendedName>
        <fullName evidence="3">Sulfotransferase family protein</fullName>
    </recommendedName>
</protein>
<proteinExistence type="predicted"/>
<dbReference type="SUPFAM" id="SSF52540">
    <property type="entry name" value="P-loop containing nucleoside triphosphate hydrolases"/>
    <property type="match status" value="1"/>
</dbReference>